<dbReference type="AlphaFoldDB" id="A0A7Y9RZT1"/>
<organism evidence="6 7">
    <name type="scientific">Nocardioides daedukensis</name>
    <dbReference type="NCBI Taxonomy" id="634462"/>
    <lineage>
        <taxon>Bacteria</taxon>
        <taxon>Bacillati</taxon>
        <taxon>Actinomycetota</taxon>
        <taxon>Actinomycetes</taxon>
        <taxon>Propionibacteriales</taxon>
        <taxon>Nocardioidaceae</taxon>
        <taxon>Nocardioides</taxon>
    </lineage>
</organism>
<comment type="similarity">
    <text evidence="1">Belongs to the LysR transcriptional regulatory family.</text>
</comment>
<sequence length="292" mass="31741">MELRHLRYFVAVAEELNFSRAAERLHMAQPPLSQQIKQLEDELGFPLLTRTTRRVELTPAGASYLEKVREILAAISAAGEHAGRVASGQVGRMIVGCVGSATYTLLPQLARRMRADLPDVEFGFRGEMLSPDQVRALRQDRLDLGLMRLPPDTAGLDIHPIRSEPLCAAIPRDHPLAERAELQVTDLREQELVVHAGGGRSVMSGIVQQMCHDAGFTAQVAHEVAETSTIMTFVAAGLGIAVIPEPTSTYGAPGIAYVPIVDAPYVDLVAVTRSDETSPVVAHALEMLRELD</sequence>
<dbReference type="EMBL" id="JACCAA010000001">
    <property type="protein sequence ID" value="NYG59290.1"/>
    <property type="molecule type" value="Genomic_DNA"/>
</dbReference>
<keyword evidence="3 6" id="KW-0238">DNA-binding</keyword>
<dbReference type="InterPro" id="IPR005119">
    <property type="entry name" value="LysR_subst-bd"/>
</dbReference>
<dbReference type="InterPro" id="IPR000847">
    <property type="entry name" value="LysR_HTH_N"/>
</dbReference>
<dbReference type="PROSITE" id="PS50931">
    <property type="entry name" value="HTH_LYSR"/>
    <property type="match status" value="1"/>
</dbReference>
<dbReference type="Gene3D" id="3.40.190.10">
    <property type="entry name" value="Periplasmic binding protein-like II"/>
    <property type="match status" value="2"/>
</dbReference>
<dbReference type="InterPro" id="IPR036390">
    <property type="entry name" value="WH_DNA-bd_sf"/>
</dbReference>
<keyword evidence="4" id="KW-0804">Transcription</keyword>
<keyword evidence="2" id="KW-0805">Transcription regulation</keyword>
<feature type="domain" description="HTH lysR-type" evidence="5">
    <location>
        <begin position="1"/>
        <end position="58"/>
    </location>
</feature>
<name>A0A7Y9RZT1_9ACTN</name>
<dbReference type="InterPro" id="IPR036388">
    <property type="entry name" value="WH-like_DNA-bd_sf"/>
</dbReference>
<dbReference type="Pfam" id="PF03466">
    <property type="entry name" value="LysR_substrate"/>
    <property type="match status" value="1"/>
</dbReference>
<accession>A0A7Y9RZT1</accession>
<dbReference type="SUPFAM" id="SSF53850">
    <property type="entry name" value="Periplasmic binding protein-like II"/>
    <property type="match status" value="1"/>
</dbReference>
<dbReference type="FunFam" id="1.10.10.10:FF:000001">
    <property type="entry name" value="LysR family transcriptional regulator"/>
    <property type="match status" value="1"/>
</dbReference>
<proteinExistence type="inferred from homology"/>
<protein>
    <submittedName>
        <fullName evidence="6">DNA-binding transcriptional LysR family regulator</fullName>
    </submittedName>
</protein>
<evidence type="ECO:0000313" key="7">
    <source>
        <dbReference type="Proteomes" id="UP000540656"/>
    </source>
</evidence>
<dbReference type="GO" id="GO:0032993">
    <property type="term" value="C:protein-DNA complex"/>
    <property type="evidence" value="ECO:0007669"/>
    <property type="project" value="TreeGrafter"/>
</dbReference>
<evidence type="ECO:0000313" key="6">
    <source>
        <dbReference type="EMBL" id="NYG59290.1"/>
    </source>
</evidence>
<evidence type="ECO:0000256" key="3">
    <source>
        <dbReference type="ARBA" id="ARBA00023125"/>
    </source>
</evidence>
<evidence type="ECO:0000256" key="1">
    <source>
        <dbReference type="ARBA" id="ARBA00009437"/>
    </source>
</evidence>
<evidence type="ECO:0000256" key="4">
    <source>
        <dbReference type="ARBA" id="ARBA00023163"/>
    </source>
</evidence>
<dbReference type="PRINTS" id="PR00039">
    <property type="entry name" value="HTHLYSR"/>
</dbReference>
<gene>
    <name evidence="6" type="ORF">BJ980_002213</name>
</gene>
<dbReference type="Gene3D" id="1.10.10.10">
    <property type="entry name" value="Winged helix-like DNA-binding domain superfamily/Winged helix DNA-binding domain"/>
    <property type="match status" value="1"/>
</dbReference>
<evidence type="ECO:0000256" key="2">
    <source>
        <dbReference type="ARBA" id="ARBA00023015"/>
    </source>
</evidence>
<dbReference type="RefSeq" id="WP_179502354.1">
    <property type="nucleotide sequence ID" value="NZ_JACCAA010000001.1"/>
</dbReference>
<keyword evidence="7" id="KW-1185">Reference proteome</keyword>
<dbReference type="PANTHER" id="PTHR30346:SF0">
    <property type="entry name" value="HCA OPERON TRANSCRIPTIONAL ACTIVATOR HCAR"/>
    <property type="match status" value="1"/>
</dbReference>
<reference evidence="6 7" key="1">
    <citation type="submission" date="2020-07" db="EMBL/GenBank/DDBJ databases">
        <title>Sequencing the genomes of 1000 actinobacteria strains.</title>
        <authorList>
            <person name="Klenk H.-P."/>
        </authorList>
    </citation>
    <scope>NUCLEOTIDE SEQUENCE [LARGE SCALE GENOMIC DNA]</scope>
    <source>
        <strain evidence="6 7">DSM 23819</strain>
    </source>
</reference>
<dbReference type="GO" id="GO:0003677">
    <property type="term" value="F:DNA binding"/>
    <property type="evidence" value="ECO:0007669"/>
    <property type="project" value="UniProtKB-KW"/>
</dbReference>
<dbReference type="SUPFAM" id="SSF46785">
    <property type="entry name" value="Winged helix' DNA-binding domain"/>
    <property type="match status" value="1"/>
</dbReference>
<dbReference type="CDD" id="cd08414">
    <property type="entry name" value="PBP2_LTTR_aromatics_like"/>
    <property type="match status" value="1"/>
</dbReference>
<dbReference type="Proteomes" id="UP000540656">
    <property type="component" value="Unassembled WGS sequence"/>
</dbReference>
<dbReference type="GO" id="GO:0003700">
    <property type="term" value="F:DNA-binding transcription factor activity"/>
    <property type="evidence" value="ECO:0007669"/>
    <property type="project" value="InterPro"/>
</dbReference>
<comment type="caution">
    <text evidence="6">The sequence shown here is derived from an EMBL/GenBank/DDBJ whole genome shotgun (WGS) entry which is preliminary data.</text>
</comment>
<dbReference type="PANTHER" id="PTHR30346">
    <property type="entry name" value="TRANSCRIPTIONAL DUAL REGULATOR HCAR-RELATED"/>
    <property type="match status" value="1"/>
</dbReference>
<evidence type="ECO:0000259" key="5">
    <source>
        <dbReference type="PROSITE" id="PS50931"/>
    </source>
</evidence>
<dbReference type="Pfam" id="PF00126">
    <property type="entry name" value="HTH_1"/>
    <property type="match status" value="1"/>
</dbReference>